<dbReference type="GO" id="GO:0016853">
    <property type="term" value="F:isomerase activity"/>
    <property type="evidence" value="ECO:0007669"/>
    <property type="project" value="UniProtKB-KW"/>
</dbReference>
<comment type="caution">
    <text evidence="2">The sequence shown here is derived from an EMBL/GenBank/DDBJ whole genome shotgun (WGS) entry which is preliminary data.</text>
</comment>
<proteinExistence type="predicted"/>
<dbReference type="Pfam" id="PF01261">
    <property type="entry name" value="AP_endonuc_2"/>
    <property type="match status" value="1"/>
</dbReference>
<keyword evidence="3" id="KW-1185">Reference proteome</keyword>
<evidence type="ECO:0000313" key="3">
    <source>
        <dbReference type="Proteomes" id="UP000322530"/>
    </source>
</evidence>
<dbReference type="AlphaFoldDB" id="A0A5A5T7C7"/>
<dbReference type="RefSeq" id="WP_149400334.1">
    <property type="nucleotide sequence ID" value="NZ_BIXY01000008.1"/>
</dbReference>
<gene>
    <name evidence="2" type="ORF">KDI_08710</name>
</gene>
<sequence length="283" mass="31041">MSENTAVQTLPRVSVSTWSLKRTIGSPPIYAVGEDIPQAAHGNGELTLLELPAKLAAFGIHTVEIVYFHLPTLERSYLLKLRQALDTAGVELFSLLIDNGDITHPQYAERDLAWISSFIEVAGVLGAKNARVIAGKSAPSEENLALSVRNMQRLLKVARENNVHLMTENWFALLSTPSAVSYVLDNLAGKVGLCFDFGNWSGATKYADLQAIAPYAQSCHTKAHFSDQGEIDREDYVRCLDITRAANFSGPYTLIYDGPNNDEWEGLTTELAIVKPYLTGTLV</sequence>
<dbReference type="InterPro" id="IPR036237">
    <property type="entry name" value="Xyl_isomerase-like_sf"/>
</dbReference>
<reference evidence="2 3" key="1">
    <citation type="submission" date="2019-01" db="EMBL/GenBank/DDBJ databases">
        <title>Draft genome sequence of Dictyobacter sp. Uno17.</title>
        <authorList>
            <person name="Wang C.M."/>
            <person name="Zheng Y."/>
            <person name="Sakai Y."/>
            <person name="Abe K."/>
            <person name="Yokota A."/>
            <person name="Yabe S."/>
        </authorList>
    </citation>
    <scope>NUCLEOTIDE SEQUENCE [LARGE SCALE GENOMIC DNA]</scope>
    <source>
        <strain evidence="2 3">Uno17</strain>
    </source>
</reference>
<dbReference type="OrthoDB" id="9794305at2"/>
<dbReference type="Gene3D" id="3.20.20.150">
    <property type="entry name" value="Divalent-metal-dependent TIM barrel enzymes"/>
    <property type="match status" value="1"/>
</dbReference>
<dbReference type="InterPro" id="IPR013022">
    <property type="entry name" value="Xyl_isomerase-like_TIM-brl"/>
</dbReference>
<evidence type="ECO:0000313" key="2">
    <source>
        <dbReference type="EMBL" id="GCF07307.1"/>
    </source>
</evidence>
<keyword evidence="2" id="KW-0413">Isomerase</keyword>
<dbReference type="Proteomes" id="UP000322530">
    <property type="component" value="Unassembled WGS sequence"/>
</dbReference>
<dbReference type="InterPro" id="IPR050312">
    <property type="entry name" value="IolE/XylAMocC-like"/>
</dbReference>
<dbReference type="PANTHER" id="PTHR12110:SF53">
    <property type="entry name" value="BLR5974 PROTEIN"/>
    <property type="match status" value="1"/>
</dbReference>
<feature type="domain" description="Xylose isomerase-like TIM barrel" evidence="1">
    <location>
        <begin position="53"/>
        <end position="258"/>
    </location>
</feature>
<dbReference type="PANTHER" id="PTHR12110">
    <property type="entry name" value="HYDROXYPYRUVATE ISOMERASE"/>
    <property type="match status" value="1"/>
</dbReference>
<protein>
    <submittedName>
        <fullName evidence="2">Sugar phosphate isomerase</fullName>
    </submittedName>
</protein>
<dbReference type="SUPFAM" id="SSF51658">
    <property type="entry name" value="Xylose isomerase-like"/>
    <property type="match status" value="1"/>
</dbReference>
<organism evidence="2 3">
    <name type="scientific">Dictyobacter arantiisoli</name>
    <dbReference type="NCBI Taxonomy" id="2014874"/>
    <lineage>
        <taxon>Bacteria</taxon>
        <taxon>Bacillati</taxon>
        <taxon>Chloroflexota</taxon>
        <taxon>Ktedonobacteria</taxon>
        <taxon>Ktedonobacterales</taxon>
        <taxon>Dictyobacteraceae</taxon>
        <taxon>Dictyobacter</taxon>
    </lineage>
</organism>
<dbReference type="EMBL" id="BIXY01000008">
    <property type="protein sequence ID" value="GCF07307.1"/>
    <property type="molecule type" value="Genomic_DNA"/>
</dbReference>
<accession>A0A5A5T7C7</accession>
<evidence type="ECO:0000259" key="1">
    <source>
        <dbReference type="Pfam" id="PF01261"/>
    </source>
</evidence>
<name>A0A5A5T7C7_9CHLR</name>